<dbReference type="Proteomes" id="UP000295334">
    <property type="component" value="Unassembled WGS sequence"/>
</dbReference>
<evidence type="ECO:0000313" key="1">
    <source>
        <dbReference type="EMBL" id="TCJ19083.1"/>
    </source>
</evidence>
<dbReference type="OrthoDB" id="659195at2"/>
<dbReference type="RefSeq" id="WP_131446056.1">
    <property type="nucleotide sequence ID" value="NZ_SJZI01000002.1"/>
</dbReference>
<dbReference type="EMBL" id="SJZI01000002">
    <property type="protein sequence ID" value="TCJ19083.1"/>
    <property type="molecule type" value="Genomic_DNA"/>
</dbReference>
<evidence type="ECO:0000313" key="2">
    <source>
        <dbReference type="Proteomes" id="UP000295334"/>
    </source>
</evidence>
<proteinExistence type="predicted"/>
<sequence length="275" mass="30719">MKKVLLLFDGANFSPHAISFAQQLHRLSPVLVTAVFAPLVSLANMWGYALAGETGAPVRSFLEEDEDRQVHAHIRQFEHLCQEKGLPYRVHKVTNDLALPALRRESRFADLLILSSETFYNGMLFSDPFRFLREALHDAECPVLIFPETSSFPAQNLVAYDGGRESVYALKQFAYTLPGLAQQPTTVAHASKGTGGKMPEALLVEELANVHFKNVTFRQLDLGDQQDFREWIEGQPDTLLVAGAFARSGLSEFFHASFCAGVVRNHRLPVFIAHH</sequence>
<gene>
    <name evidence="1" type="ORF">EPD60_01310</name>
</gene>
<reference evidence="1 2" key="1">
    <citation type="submission" date="2019-03" db="EMBL/GenBank/DDBJ databases">
        <authorList>
            <person name="Kim M.K.M."/>
        </authorList>
    </citation>
    <scope>NUCLEOTIDE SEQUENCE [LARGE SCALE GENOMIC DNA]</scope>
    <source>
        <strain evidence="1 2">17J68-12</strain>
    </source>
</reference>
<name>A0A4R1BND5_9BACT</name>
<keyword evidence="2" id="KW-1185">Reference proteome</keyword>
<organism evidence="1 2">
    <name type="scientific">Flaviaesturariibacter flavus</name>
    <dbReference type="NCBI Taxonomy" id="2502780"/>
    <lineage>
        <taxon>Bacteria</taxon>
        <taxon>Pseudomonadati</taxon>
        <taxon>Bacteroidota</taxon>
        <taxon>Chitinophagia</taxon>
        <taxon>Chitinophagales</taxon>
        <taxon>Chitinophagaceae</taxon>
        <taxon>Flaviaestuariibacter</taxon>
    </lineage>
</organism>
<accession>A0A4R1BND5</accession>
<dbReference type="Gene3D" id="3.40.50.12370">
    <property type="match status" value="1"/>
</dbReference>
<protein>
    <submittedName>
        <fullName evidence="1">Universal stress protein</fullName>
    </submittedName>
</protein>
<dbReference type="SUPFAM" id="SSF52402">
    <property type="entry name" value="Adenine nucleotide alpha hydrolases-like"/>
    <property type="match status" value="2"/>
</dbReference>
<dbReference type="AlphaFoldDB" id="A0A4R1BND5"/>
<comment type="caution">
    <text evidence="1">The sequence shown here is derived from an EMBL/GenBank/DDBJ whole genome shotgun (WGS) entry which is preliminary data.</text>
</comment>